<organism evidence="1 2">
    <name type="scientific">Hyphomonas pacifica</name>
    <dbReference type="NCBI Taxonomy" id="1280941"/>
    <lineage>
        <taxon>Bacteria</taxon>
        <taxon>Pseudomonadati</taxon>
        <taxon>Pseudomonadota</taxon>
        <taxon>Alphaproteobacteria</taxon>
        <taxon>Hyphomonadales</taxon>
        <taxon>Hyphomonadaceae</taxon>
        <taxon>Hyphomonas</taxon>
    </lineage>
</organism>
<evidence type="ECO:0000313" key="2">
    <source>
        <dbReference type="Proteomes" id="UP000249123"/>
    </source>
</evidence>
<evidence type="ECO:0000313" key="1">
    <source>
        <dbReference type="EMBL" id="RAN30451.1"/>
    </source>
</evidence>
<proteinExistence type="predicted"/>
<sequence length="39" mass="4182">MFSEGIATFGLVAAILAGVRLRPAGVPMMVGVYYRRIVV</sequence>
<gene>
    <name evidence="1" type="ORF">HY3_06445</name>
</gene>
<protein>
    <submittedName>
        <fullName evidence="1">Uncharacterized protein</fullName>
    </submittedName>
</protein>
<accession>A0A328JSP7</accession>
<dbReference type="EMBL" id="AWFB01000089">
    <property type="protein sequence ID" value="RAN30451.1"/>
    <property type="molecule type" value="Genomic_DNA"/>
</dbReference>
<comment type="caution">
    <text evidence="1">The sequence shown here is derived from an EMBL/GenBank/DDBJ whole genome shotgun (WGS) entry which is preliminary data.</text>
</comment>
<name>A0A062TYE3_9PROT</name>
<keyword evidence="2" id="KW-1185">Reference proteome</keyword>
<dbReference type="STRING" id="1280941.HY2_05470"/>
<dbReference type="AlphaFoldDB" id="A0A062TYE3"/>
<accession>A0A062TYE3</accession>
<reference evidence="1 2" key="1">
    <citation type="submission" date="2013-04" db="EMBL/GenBank/DDBJ databases">
        <title>Hyphomonas sp. T24B3 Genome Sequencing.</title>
        <authorList>
            <person name="Lai Q."/>
            <person name="Shao Z."/>
        </authorList>
    </citation>
    <scope>NUCLEOTIDE SEQUENCE [LARGE SCALE GENOMIC DNA]</scope>
    <source>
        <strain evidence="1 2">T24B3</strain>
    </source>
</reference>
<dbReference type="Proteomes" id="UP000249123">
    <property type="component" value="Unassembled WGS sequence"/>
</dbReference>